<reference evidence="8 9" key="1">
    <citation type="submission" date="2019-04" db="EMBL/GenBank/DDBJ databases">
        <title>Bacillus sediminilitoris sp. nov., isolated from a tidal flat sediment on the East China Sea.</title>
        <authorList>
            <person name="Wei Y."/>
            <person name="Mao H."/>
            <person name="Fang J."/>
        </authorList>
    </citation>
    <scope>NUCLEOTIDE SEQUENCE [LARGE SCALE GENOMIC DNA]</scope>
    <source>
        <strain evidence="8 9">DSL-17</strain>
    </source>
</reference>
<proteinExistence type="inferred from homology"/>
<dbReference type="InterPro" id="IPR004761">
    <property type="entry name" value="Spore_GerAB"/>
</dbReference>
<dbReference type="GO" id="GO:0009847">
    <property type="term" value="P:spore germination"/>
    <property type="evidence" value="ECO:0007669"/>
    <property type="project" value="InterPro"/>
</dbReference>
<gene>
    <name evidence="8" type="ORF">E6W99_03300</name>
</gene>
<keyword evidence="6" id="KW-1133">Transmembrane helix</keyword>
<comment type="subcellular location">
    <subcellularLocation>
        <location evidence="1">Membrane</location>
        <topology evidence="1">Multi-pass membrane protein</topology>
    </subcellularLocation>
</comment>
<evidence type="ECO:0000256" key="7">
    <source>
        <dbReference type="ARBA" id="ARBA00023136"/>
    </source>
</evidence>
<dbReference type="NCBIfam" id="TIGR00912">
    <property type="entry name" value="2A0309"/>
    <property type="match status" value="1"/>
</dbReference>
<evidence type="ECO:0000256" key="4">
    <source>
        <dbReference type="ARBA" id="ARBA00022544"/>
    </source>
</evidence>
<keyword evidence="5" id="KW-0812">Transmembrane</keyword>
<evidence type="ECO:0000256" key="5">
    <source>
        <dbReference type="ARBA" id="ARBA00022692"/>
    </source>
</evidence>
<dbReference type="GO" id="GO:0016020">
    <property type="term" value="C:membrane"/>
    <property type="evidence" value="ECO:0007669"/>
    <property type="project" value="UniProtKB-SubCell"/>
</dbReference>
<name>A0A4S4C437_9BACI</name>
<dbReference type="EMBL" id="SSNT01000002">
    <property type="protein sequence ID" value="THF82465.1"/>
    <property type="molecule type" value="Genomic_DNA"/>
</dbReference>
<keyword evidence="9" id="KW-1185">Reference proteome</keyword>
<dbReference type="RefSeq" id="WP_136351762.1">
    <property type="nucleotide sequence ID" value="NZ_CP046266.1"/>
</dbReference>
<comment type="similarity">
    <text evidence="2">Belongs to the amino acid-polyamine-organocation (APC) superfamily. Spore germination protein (SGP) (TC 2.A.3.9) family.</text>
</comment>
<dbReference type="Gene3D" id="1.20.1740.10">
    <property type="entry name" value="Amino acid/polyamine transporter I"/>
    <property type="match status" value="1"/>
</dbReference>
<protein>
    <submittedName>
        <fullName evidence="8">Spore gernimation protein</fullName>
    </submittedName>
</protein>
<keyword evidence="4" id="KW-0309">Germination</keyword>
<dbReference type="PANTHER" id="PTHR34975:SF2">
    <property type="entry name" value="SPORE GERMINATION PROTEIN A2"/>
    <property type="match status" value="1"/>
</dbReference>
<sequence>MKPFEYNDQEIGQKEVLFLVANMVIGFGVLTLPRSIVEHTKSFDGWISICIGGIIALFFTWVVAKLTMRFPKKNFYEISSAILNKYIGGILTFLFATYSILFVSYEMRGVASISQLYLFDKTPVEVICLVFLLVVIYGISGESIVILRINLMFLPIVLFIVFVLMIMNLGYFELKNLKPFFISNWKEIATASKETVFSFLGFEFLLFYNAFINKPKNTSKSALMGISIPLVLYLTVFIFVIGVFGVDVTSNTLYPTAELAKQVEVPGGFFERFESLFFTIWVMTLFSTAAMAFDITLLALGAIMKKVKRMHFIFILSPIIYLIAMSPQNILEVASFGKVISYTGIVFSMVIPSVLLTIALIRGVKGDV</sequence>
<keyword evidence="3" id="KW-0813">Transport</keyword>
<keyword evidence="7" id="KW-0472">Membrane</keyword>
<evidence type="ECO:0000256" key="1">
    <source>
        <dbReference type="ARBA" id="ARBA00004141"/>
    </source>
</evidence>
<dbReference type="PANTHER" id="PTHR34975">
    <property type="entry name" value="SPORE GERMINATION PROTEIN A2"/>
    <property type="match status" value="1"/>
</dbReference>
<evidence type="ECO:0000256" key="6">
    <source>
        <dbReference type="ARBA" id="ARBA00022989"/>
    </source>
</evidence>
<comment type="caution">
    <text evidence="8">The sequence shown here is derived from an EMBL/GenBank/DDBJ whole genome shotgun (WGS) entry which is preliminary data.</text>
</comment>
<accession>A0A4S4C437</accession>
<evidence type="ECO:0000256" key="2">
    <source>
        <dbReference type="ARBA" id="ARBA00007998"/>
    </source>
</evidence>
<dbReference type="AlphaFoldDB" id="A0A4S4C437"/>
<dbReference type="OrthoDB" id="2716906at2"/>
<evidence type="ECO:0000313" key="8">
    <source>
        <dbReference type="EMBL" id="THF82465.1"/>
    </source>
</evidence>
<organism evidence="8 9">
    <name type="scientific">Metabacillus sediminilitoris</name>
    <dbReference type="NCBI Taxonomy" id="2567941"/>
    <lineage>
        <taxon>Bacteria</taxon>
        <taxon>Bacillati</taxon>
        <taxon>Bacillota</taxon>
        <taxon>Bacilli</taxon>
        <taxon>Bacillales</taxon>
        <taxon>Bacillaceae</taxon>
        <taxon>Metabacillus</taxon>
    </lineage>
</organism>
<dbReference type="Pfam" id="PF03845">
    <property type="entry name" value="Spore_permease"/>
    <property type="match status" value="1"/>
</dbReference>
<dbReference type="Proteomes" id="UP000310334">
    <property type="component" value="Unassembled WGS sequence"/>
</dbReference>
<evidence type="ECO:0000256" key="3">
    <source>
        <dbReference type="ARBA" id="ARBA00022448"/>
    </source>
</evidence>
<evidence type="ECO:0000313" key="9">
    <source>
        <dbReference type="Proteomes" id="UP000310334"/>
    </source>
</evidence>